<dbReference type="InterPro" id="IPR003591">
    <property type="entry name" value="Leu-rich_rpt_typical-subtyp"/>
</dbReference>
<dbReference type="InterPro" id="IPR001611">
    <property type="entry name" value="Leu-rich_rpt"/>
</dbReference>
<evidence type="ECO:0000313" key="6">
    <source>
        <dbReference type="Proteomes" id="UP000018721"/>
    </source>
</evidence>
<evidence type="ECO:0000256" key="2">
    <source>
        <dbReference type="ARBA" id="ARBA00022737"/>
    </source>
</evidence>
<dbReference type="HOGENOM" id="CLU_246983_0_0_1"/>
<dbReference type="PANTHER" id="PTHR48051">
    <property type="match status" value="1"/>
</dbReference>
<dbReference type="EMBL" id="ANIZ01002987">
    <property type="protein sequence ID" value="ETI36962.1"/>
    <property type="molecule type" value="Genomic_DNA"/>
</dbReference>
<evidence type="ECO:0000256" key="3">
    <source>
        <dbReference type="SAM" id="Coils"/>
    </source>
</evidence>
<dbReference type="PROSITE" id="PS51450">
    <property type="entry name" value="LRR"/>
    <property type="match status" value="3"/>
</dbReference>
<keyword evidence="2" id="KW-0677">Repeat</keyword>
<dbReference type="SMART" id="SM00365">
    <property type="entry name" value="LRR_SD22"/>
    <property type="match status" value="3"/>
</dbReference>
<dbReference type="SMART" id="SM00364">
    <property type="entry name" value="LRR_BAC"/>
    <property type="match status" value="13"/>
</dbReference>
<dbReference type="SMART" id="SM00369">
    <property type="entry name" value="LRR_TYP"/>
    <property type="match status" value="13"/>
</dbReference>
<feature type="compositionally biased region" description="Acidic residues" evidence="4">
    <location>
        <begin position="1482"/>
        <end position="1492"/>
    </location>
</feature>
<gene>
    <name evidence="5" type="ORF">F443_17060</name>
</gene>
<keyword evidence="1" id="KW-0433">Leucine-rich repeat</keyword>
<dbReference type="OrthoDB" id="676979at2759"/>
<name>V9EFX9_PHYNI</name>
<organism evidence="5 6">
    <name type="scientific">Phytophthora nicotianae P1569</name>
    <dbReference type="NCBI Taxonomy" id="1317065"/>
    <lineage>
        <taxon>Eukaryota</taxon>
        <taxon>Sar</taxon>
        <taxon>Stramenopiles</taxon>
        <taxon>Oomycota</taxon>
        <taxon>Peronosporomycetes</taxon>
        <taxon>Peronosporales</taxon>
        <taxon>Peronosporaceae</taxon>
        <taxon>Phytophthora</taxon>
    </lineage>
</organism>
<dbReference type="Pfam" id="PF00560">
    <property type="entry name" value="LRR_1"/>
    <property type="match status" value="1"/>
</dbReference>
<feature type="compositionally biased region" description="Acidic residues" evidence="4">
    <location>
        <begin position="1449"/>
        <end position="1463"/>
    </location>
</feature>
<feature type="compositionally biased region" description="Low complexity" evidence="4">
    <location>
        <begin position="1493"/>
        <end position="1507"/>
    </location>
</feature>
<reference evidence="5 6" key="1">
    <citation type="submission" date="2013-11" db="EMBL/GenBank/DDBJ databases">
        <title>The Genome Sequence of Phytophthora parasitica P1569.</title>
        <authorList>
            <consortium name="The Broad Institute Genomics Platform"/>
            <person name="Russ C."/>
            <person name="Tyler B."/>
            <person name="Panabieres F."/>
            <person name="Shan W."/>
            <person name="Tripathy S."/>
            <person name="Grunwald N."/>
            <person name="Machado M."/>
            <person name="Johnson C.S."/>
            <person name="Arredondo F."/>
            <person name="Hong C."/>
            <person name="Coffey M."/>
            <person name="Young S.K."/>
            <person name="Zeng Q."/>
            <person name="Gargeya S."/>
            <person name="Fitzgerald M."/>
            <person name="Abouelleil A."/>
            <person name="Alvarado L."/>
            <person name="Chapman S.B."/>
            <person name="Gainer-Dewar J."/>
            <person name="Goldberg J."/>
            <person name="Griggs A."/>
            <person name="Gujja S."/>
            <person name="Hansen M."/>
            <person name="Howarth C."/>
            <person name="Imamovic A."/>
            <person name="Ireland A."/>
            <person name="Larimer J."/>
            <person name="McCowan C."/>
            <person name="Murphy C."/>
            <person name="Pearson M."/>
            <person name="Poon T.W."/>
            <person name="Priest M."/>
            <person name="Roberts A."/>
            <person name="Saif S."/>
            <person name="Shea T."/>
            <person name="Sykes S."/>
            <person name="Wortman J."/>
            <person name="Nusbaum C."/>
            <person name="Birren B."/>
        </authorList>
    </citation>
    <scope>NUCLEOTIDE SEQUENCE [LARGE SCALE GENOMIC DNA]</scope>
    <source>
        <strain evidence="5 6">P1569</strain>
    </source>
</reference>
<dbReference type="Proteomes" id="UP000018721">
    <property type="component" value="Unassembled WGS sequence"/>
</dbReference>
<dbReference type="eggNOG" id="KOG0619">
    <property type="taxonomic scope" value="Eukaryota"/>
</dbReference>
<feature type="compositionally biased region" description="Basic and acidic residues" evidence="4">
    <location>
        <begin position="357"/>
        <end position="373"/>
    </location>
</feature>
<proteinExistence type="predicted"/>
<feature type="region of interest" description="Disordered" evidence="4">
    <location>
        <begin position="345"/>
        <end position="373"/>
    </location>
</feature>
<dbReference type="PANTHER" id="PTHR48051:SF1">
    <property type="entry name" value="RAS SUPPRESSOR PROTEIN 1"/>
    <property type="match status" value="1"/>
</dbReference>
<evidence type="ECO:0000313" key="5">
    <source>
        <dbReference type="EMBL" id="ETI36962.1"/>
    </source>
</evidence>
<dbReference type="SUPFAM" id="SSF52058">
    <property type="entry name" value="L domain-like"/>
    <property type="match status" value="3"/>
</dbReference>
<dbReference type="GO" id="GO:0005737">
    <property type="term" value="C:cytoplasm"/>
    <property type="evidence" value="ECO:0007669"/>
    <property type="project" value="TreeGrafter"/>
</dbReference>
<evidence type="ECO:0000256" key="1">
    <source>
        <dbReference type="ARBA" id="ARBA00022614"/>
    </source>
</evidence>
<sequence length="1537" mass="173332">MNPSPASKYHVTAKIIDPPMAMAGRFPRALTSEDNGEGFLYKGSTGPVTKGGHGFQRKPPHIDMAREYEAAGKSYKAARTTIATLNERHRQLQIAQEEAFERETHDRKFTANFAETRLATCGVPTLNSMSVRIERQRELAKVKTNDKSPIKLTNKKLREVAHRDHLNTQIRAAVRHSYGSQELDLKSLELVHIPRTAVFSTLLLQLARTIRTVNVSRNALREFPDTFVQAFPEVETMVCKENALARLPLRALGELRYLRVLNVSGNQLDELPDLPETLETLDASRNRLQDIQNLHVLTKLITLDLSYNHFQLLPCGLMALHKLQTLILSGNRLVTLATRPQLLRRRDDTVANPQDDDTAKEPTEEEKEAERKQWRVEADPVTNDKVYFHLQSKRVTRAKPKCFQVLIPKLQLGNQVQKQDKRALLKSYPDGWEIILPSPLDTSTALQFVNHSTEEHYSTLPPGLDHWEGVDHLQLLVLSGNELLDLPPSIGKLKRLKRLEAENNKLLTLPDVLQDLVALETVRLGMNGLATLPPSFSKLVNLTDLDIKLNRLRELPDRLGDLQQLCVLDASSNALERLPRSFLALKRIVTLRLSGNNPLLSAGFAAETLRTGNLAEIRWQLEHQIECEKHGGSRPPEPRARLIGVGSECWSTDLHINREFARAVELAQEAHTLSMHWRGIEAPELPRIFFTAVPDLRELRLSGQNLDILPAGFGTFTKLRLLQLRQNEIRAIAPEVFGSIEAQNVTSNLGIGTSLESLDLRYNRLEILPDTFTNCVKLQVLLASHNILASLPESLDGLANTLTDLQLAHNQLVIGPRAVSSLLALERLDLSFNHIETLDELDFSLLPRLQVLRLSGNRLTELPMSLGGIGPSGGKPPPIRELTFAGNMLIEFPPAVLLLGATLQRLEMQSNRFERLPLNFGAALPALEIVESDGNPFRSPPAEIMRLGAKAIRSYLLKRQQRVDELTALLSALGLVFDRDSFDKPTMRHLLPPDVPLTRLPFLTAKHITVFDRAIDRYVNGAFYLPPPPLGTGPQFRRGVDIFQELLLRKHFELAQRHHRTVLEELLQLLGLIRQKRWADKTDLRYDMLRPWGRKGELVGVYTVRGSLLFPDDYKADDGRVRPPLSPDKELPSVLKVVETRTHRGFPPEPFIENKRTLRDVERALDQYVGQYGPVGVVHANVPLRCGCDELLRFGKMHDPCEQPGWTIVRVLYTEEEVARREQDEKRLQEAQDALLPQIRAFLETPEGEKRFQREVGTAKNALRVHLRALTKQLKIHRAKLKPLAKAHAKEEKLEKKMQRAAEKAAKSGKEVSMKNAETLGELKARIAKREKLEFAEARVREDIEELERGKARLGQGHAAFRHEVEQILLEKVGATVRQHLVRQQRDKAIAMGWRRPWDGIGGRAFERYQREILRHKLGGVDEEGAAAAPESFTKNVIKPDTKDKSESDENEEDDAVSDDNSEISDVSFDGYDDLVANMVREDDDDDDDEESAAIAEAARAAAMAALEAEEAERDAEDLDDISSDESDKHESEDSDL</sequence>
<feature type="region of interest" description="Disordered" evidence="4">
    <location>
        <begin position="1425"/>
        <end position="1537"/>
    </location>
</feature>
<dbReference type="Pfam" id="PF13855">
    <property type="entry name" value="LRR_8"/>
    <property type="match status" value="1"/>
</dbReference>
<keyword evidence="3" id="KW-0175">Coiled coil</keyword>
<keyword evidence="6" id="KW-1185">Reference proteome</keyword>
<feature type="coiled-coil region" evidence="3">
    <location>
        <begin position="1284"/>
        <end position="1353"/>
    </location>
</feature>
<comment type="caution">
    <text evidence="5">The sequence shown here is derived from an EMBL/GenBank/DDBJ whole genome shotgun (WGS) entry which is preliminary data.</text>
</comment>
<protein>
    <submittedName>
        <fullName evidence="5">Uncharacterized protein</fullName>
    </submittedName>
</protein>
<dbReference type="Gene3D" id="3.80.10.10">
    <property type="entry name" value="Ribonuclease Inhibitor"/>
    <property type="match status" value="3"/>
</dbReference>
<feature type="compositionally biased region" description="Basic and acidic residues" evidence="4">
    <location>
        <begin position="1438"/>
        <end position="1448"/>
    </location>
</feature>
<feature type="compositionally biased region" description="Basic and acidic residues" evidence="4">
    <location>
        <begin position="1526"/>
        <end position="1537"/>
    </location>
</feature>
<feature type="compositionally biased region" description="Acidic residues" evidence="4">
    <location>
        <begin position="1508"/>
        <end position="1525"/>
    </location>
</feature>
<evidence type="ECO:0000256" key="4">
    <source>
        <dbReference type="SAM" id="MobiDB-lite"/>
    </source>
</evidence>
<dbReference type="InterPro" id="IPR050216">
    <property type="entry name" value="LRR_domain-containing"/>
</dbReference>
<accession>V9EFX9</accession>
<dbReference type="InterPro" id="IPR032675">
    <property type="entry name" value="LRR_dom_sf"/>
</dbReference>